<evidence type="ECO:0000313" key="9">
    <source>
        <dbReference type="Proteomes" id="UP001211065"/>
    </source>
</evidence>
<keyword evidence="4 5" id="KW-0012">Acyltransferase</keyword>
<dbReference type="InterPro" id="IPR007472">
    <property type="entry name" value="N-end_Aminoacyl_Trfase_C"/>
</dbReference>
<dbReference type="EC" id="2.3.2.8" evidence="5"/>
<dbReference type="Pfam" id="PF04376">
    <property type="entry name" value="ATE_N"/>
    <property type="match status" value="1"/>
</dbReference>
<keyword evidence="2 5" id="KW-0808">Transferase</keyword>
<dbReference type="PANTHER" id="PTHR21367">
    <property type="entry name" value="ARGININE-TRNA-PROTEIN TRANSFERASE 1"/>
    <property type="match status" value="1"/>
</dbReference>
<keyword evidence="9" id="KW-1185">Reference proteome</keyword>
<dbReference type="PANTHER" id="PTHR21367:SF1">
    <property type="entry name" value="ARGINYL-TRNA--PROTEIN TRANSFERASE 1"/>
    <property type="match status" value="1"/>
</dbReference>
<dbReference type="InterPro" id="IPR030700">
    <property type="entry name" value="N-end_Aminoacyl_Trfase"/>
</dbReference>
<evidence type="ECO:0000256" key="4">
    <source>
        <dbReference type="ARBA" id="ARBA00023315"/>
    </source>
</evidence>
<evidence type="ECO:0000256" key="2">
    <source>
        <dbReference type="ARBA" id="ARBA00022679"/>
    </source>
</evidence>
<dbReference type="AlphaFoldDB" id="A0AAD5U779"/>
<dbReference type="InterPro" id="IPR007471">
    <property type="entry name" value="N-end_Aminoacyl_Trfase_N"/>
</dbReference>
<dbReference type="InterPro" id="IPR017137">
    <property type="entry name" value="Arg-tRNA-P_Trfase_1_euk"/>
</dbReference>
<evidence type="ECO:0000259" key="7">
    <source>
        <dbReference type="Pfam" id="PF04377"/>
    </source>
</evidence>
<evidence type="ECO:0000313" key="8">
    <source>
        <dbReference type="EMBL" id="KAJ3226967.1"/>
    </source>
</evidence>
<comment type="catalytic activity">
    <reaction evidence="5">
        <text>an N-terminal L-alpha-aminoacyl-[protein] + L-arginyl-tRNA(Arg) = an N-terminal L-arginyl-L-aminoacyl-[protein] + tRNA(Arg) + H(+)</text>
        <dbReference type="Rhea" id="RHEA:10208"/>
        <dbReference type="Rhea" id="RHEA-COMP:9658"/>
        <dbReference type="Rhea" id="RHEA-COMP:9673"/>
        <dbReference type="Rhea" id="RHEA-COMP:10636"/>
        <dbReference type="Rhea" id="RHEA-COMP:10638"/>
        <dbReference type="ChEBI" id="CHEBI:15378"/>
        <dbReference type="ChEBI" id="CHEBI:78442"/>
        <dbReference type="ChEBI" id="CHEBI:78513"/>
        <dbReference type="ChEBI" id="CHEBI:78597"/>
        <dbReference type="ChEBI" id="CHEBI:83562"/>
        <dbReference type="EC" id="2.3.2.8"/>
    </reaction>
</comment>
<evidence type="ECO:0000256" key="3">
    <source>
        <dbReference type="ARBA" id="ARBA00022786"/>
    </source>
</evidence>
<comment type="similarity">
    <text evidence="1 5">Belongs to the R-transferase family.</text>
</comment>
<dbReference type="PIRSF" id="PIRSF037207">
    <property type="entry name" value="ATE1_euk"/>
    <property type="match status" value="1"/>
</dbReference>
<dbReference type="Pfam" id="PF04377">
    <property type="entry name" value="ATE_C"/>
    <property type="match status" value="1"/>
</dbReference>
<comment type="caution">
    <text evidence="8">The sequence shown here is derived from an EMBL/GenBank/DDBJ whole genome shotgun (WGS) entry which is preliminary data.</text>
</comment>
<keyword evidence="3 5" id="KW-0833">Ubl conjugation pathway</keyword>
<dbReference type="EMBL" id="JADGJW010000025">
    <property type="protein sequence ID" value="KAJ3226967.1"/>
    <property type="molecule type" value="Genomic_DNA"/>
</dbReference>
<dbReference type="GO" id="GO:0005737">
    <property type="term" value="C:cytoplasm"/>
    <property type="evidence" value="ECO:0007669"/>
    <property type="project" value="TreeGrafter"/>
</dbReference>
<reference evidence="8" key="1">
    <citation type="submission" date="2020-05" db="EMBL/GenBank/DDBJ databases">
        <title>Phylogenomic resolution of chytrid fungi.</title>
        <authorList>
            <person name="Stajich J.E."/>
            <person name="Amses K."/>
            <person name="Simmons R."/>
            <person name="Seto K."/>
            <person name="Myers J."/>
            <person name="Bonds A."/>
            <person name="Quandt C.A."/>
            <person name="Barry K."/>
            <person name="Liu P."/>
            <person name="Grigoriev I."/>
            <person name="Longcore J.E."/>
            <person name="James T.Y."/>
        </authorList>
    </citation>
    <scope>NUCLEOTIDE SEQUENCE</scope>
    <source>
        <strain evidence="8">JEL0476</strain>
    </source>
</reference>
<comment type="function">
    <text evidence="5">Involved in the post-translational conjugation of arginine to the N-terminal aspartate or glutamate of a protein. This arginylation is required for degradation of the protein via the ubiquitin pathway.</text>
</comment>
<dbReference type="GO" id="GO:0004057">
    <property type="term" value="F:arginyl-tRNA--protein transferase activity"/>
    <property type="evidence" value="ECO:0007669"/>
    <property type="project" value="UniProtKB-EC"/>
</dbReference>
<feature type="domain" description="N-end aminoacyl transferase N-terminal" evidence="6">
    <location>
        <begin position="18"/>
        <end position="87"/>
    </location>
</feature>
<evidence type="ECO:0000256" key="1">
    <source>
        <dbReference type="ARBA" id="ARBA00009991"/>
    </source>
</evidence>
<proteinExistence type="inferred from homology"/>
<sequence>MHDFETQLILYGRYDGDSCGYCKNEVAEKFTFGLHALTVSPKHYQNLIDRGFRRSGKFIYKPMTGCCKYYTIRLNSHEYLIEKSTRKNLNKMGRFLKEQNLQSCLSKDLLTNFEKSDPLIDLIKKNEQNVLNVKLVKSAFEIDSFNLYKKYQKKIHHDEEEKLTETQYKNFLVDSPLKYKENGICTYGSFHQKYFFGEKLIAIGVIDILPLCISSVYFIYDPDFDYLSLGVYGALREIAYTKVLSAFEPNLKYYYMGYYIHTCEKMKYKAKYKPSEFLCPVTKKFVKGEIALPKIASKNELIKLAEGEEDDQFGKKKVDFKKSFIVENGEKVMTLSASKKLIAEEFFNLAGIHLVDEVIIHM</sequence>
<gene>
    <name evidence="8" type="primary">ATE1</name>
    <name evidence="8" type="ORF">HK099_003759</name>
</gene>
<dbReference type="Proteomes" id="UP001211065">
    <property type="component" value="Unassembled WGS sequence"/>
</dbReference>
<evidence type="ECO:0000256" key="5">
    <source>
        <dbReference type="PIRNR" id="PIRNR037207"/>
    </source>
</evidence>
<organism evidence="8 9">
    <name type="scientific">Clydaea vesicula</name>
    <dbReference type="NCBI Taxonomy" id="447962"/>
    <lineage>
        <taxon>Eukaryota</taxon>
        <taxon>Fungi</taxon>
        <taxon>Fungi incertae sedis</taxon>
        <taxon>Chytridiomycota</taxon>
        <taxon>Chytridiomycota incertae sedis</taxon>
        <taxon>Chytridiomycetes</taxon>
        <taxon>Lobulomycetales</taxon>
        <taxon>Lobulomycetaceae</taxon>
        <taxon>Clydaea</taxon>
    </lineage>
</organism>
<protein>
    <recommendedName>
        <fullName evidence="5">Arginyl-tRNA--protein transferase 1</fullName>
        <shortName evidence="5">Arginyltransferase 1</shortName>
        <shortName evidence="5">R-transferase 1</shortName>
        <ecNumber evidence="5">2.3.2.8</ecNumber>
    </recommendedName>
    <alternativeName>
        <fullName evidence="5">Arginine-tRNA--protein transferase 1</fullName>
    </alternativeName>
</protein>
<name>A0AAD5U779_9FUNG</name>
<evidence type="ECO:0000259" key="6">
    <source>
        <dbReference type="Pfam" id="PF04376"/>
    </source>
</evidence>
<accession>A0AAD5U779</accession>
<feature type="domain" description="N-end rule aminoacyl transferase C-terminal" evidence="7">
    <location>
        <begin position="144"/>
        <end position="279"/>
    </location>
</feature>